<dbReference type="GO" id="GO:0006260">
    <property type="term" value="P:DNA replication"/>
    <property type="evidence" value="ECO:0007669"/>
    <property type="project" value="InterPro"/>
</dbReference>
<dbReference type="GO" id="GO:0007095">
    <property type="term" value="P:mitotic G2 DNA damage checkpoint signaling"/>
    <property type="evidence" value="ECO:0007669"/>
    <property type="project" value="TreeGrafter"/>
</dbReference>
<keyword evidence="3" id="KW-1185">Reference proteome</keyword>
<feature type="compositionally biased region" description="Low complexity" evidence="1">
    <location>
        <begin position="491"/>
        <end position="500"/>
    </location>
</feature>
<dbReference type="GO" id="GO:0005634">
    <property type="term" value="C:nucleus"/>
    <property type="evidence" value="ECO:0007669"/>
    <property type="project" value="InterPro"/>
</dbReference>
<comment type="caution">
    <text evidence="2">The sequence shown here is derived from an EMBL/GenBank/DDBJ whole genome shotgun (WGS) entry which is preliminary data.</text>
</comment>
<dbReference type="GO" id="GO:0030174">
    <property type="term" value="P:regulation of DNA-templated DNA replication initiation"/>
    <property type="evidence" value="ECO:0007669"/>
    <property type="project" value="TreeGrafter"/>
</dbReference>
<evidence type="ECO:0000313" key="2">
    <source>
        <dbReference type="EMBL" id="KAB1204952.1"/>
    </source>
</evidence>
<dbReference type="GO" id="GO:0033314">
    <property type="term" value="P:mitotic DNA replication checkpoint signaling"/>
    <property type="evidence" value="ECO:0007669"/>
    <property type="project" value="InterPro"/>
</dbReference>
<feature type="compositionally biased region" description="Polar residues" evidence="1">
    <location>
        <begin position="470"/>
        <end position="481"/>
    </location>
</feature>
<dbReference type="Proteomes" id="UP000516437">
    <property type="component" value="Chromosome 7"/>
</dbReference>
<evidence type="ECO:0000313" key="3">
    <source>
        <dbReference type="Proteomes" id="UP000516437"/>
    </source>
</evidence>
<name>A0A6A1UX54_9ROSI</name>
<feature type="region of interest" description="Disordered" evidence="1">
    <location>
        <begin position="444"/>
        <end position="507"/>
    </location>
</feature>
<dbReference type="GO" id="GO:0010212">
    <property type="term" value="P:response to ionizing radiation"/>
    <property type="evidence" value="ECO:0007669"/>
    <property type="project" value="InterPro"/>
</dbReference>
<protein>
    <submittedName>
        <fullName evidence="2">Uncharacterized protein</fullName>
    </submittedName>
</protein>
<reference evidence="2 3" key="1">
    <citation type="journal article" date="2019" name="Plant Biotechnol. J.">
        <title>The red bayberry genome and genetic basis of sex determination.</title>
        <authorList>
            <person name="Jia H.M."/>
            <person name="Jia H.J."/>
            <person name="Cai Q.L."/>
            <person name="Wang Y."/>
            <person name="Zhao H.B."/>
            <person name="Yang W.F."/>
            <person name="Wang G.Y."/>
            <person name="Li Y.H."/>
            <person name="Zhan D.L."/>
            <person name="Shen Y.T."/>
            <person name="Niu Q.F."/>
            <person name="Chang L."/>
            <person name="Qiu J."/>
            <person name="Zhao L."/>
            <person name="Xie H.B."/>
            <person name="Fu W.Y."/>
            <person name="Jin J."/>
            <person name="Li X.W."/>
            <person name="Jiao Y."/>
            <person name="Zhou C.C."/>
            <person name="Tu T."/>
            <person name="Chai C.Y."/>
            <person name="Gao J.L."/>
            <person name="Fan L.J."/>
            <person name="van de Weg E."/>
            <person name="Wang J.Y."/>
            <person name="Gao Z.S."/>
        </authorList>
    </citation>
    <scope>NUCLEOTIDE SEQUENCE [LARGE SCALE GENOMIC DNA]</scope>
    <source>
        <tissue evidence="2">Leaves</tissue>
    </source>
</reference>
<feature type="region of interest" description="Disordered" evidence="1">
    <location>
        <begin position="347"/>
        <end position="386"/>
    </location>
</feature>
<organism evidence="2 3">
    <name type="scientific">Morella rubra</name>
    <name type="common">Chinese bayberry</name>
    <dbReference type="NCBI Taxonomy" id="262757"/>
    <lineage>
        <taxon>Eukaryota</taxon>
        <taxon>Viridiplantae</taxon>
        <taxon>Streptophyta</taxon>
        <taxon>Embryophyta</taxon>
        <taxon>Tracheophyta</taxon>
        <taxon>Spermatophyta</taxon>
        <taxon>Magnoliopsida</taxon>
        <taxon>eudicotyledons</taxon>
        <taxon>Gunneridae</taxon>
        <taxon>Pentapetalae</taxon>
        <taxon>rosids</taxon>
        <taxon>fabids</taxon>
        <taxon>Fagales</taxon>
        <taxon>Myricaceae</taxon>
        <taxon>Morella</taxon>
    </lineage>
</organism>
<feature type="compositionally biased region" description="Polar residues" evidence="1">
    <location>
        <begin position="347"/>
        <end position="357"/>
    </location>
</feature>
<dbReference type="PANTHER" id="PTHR21556">
    <property type="entry name" value="TRESLIN"/>
    <property type="match status" value="1"/>
</dbReference>
<dbReference type="EMBL" id="RXIC02000025">
    <property type="protein sequence ID" value="KAB1204952.1"/>
    <property type="molecule type" value="Genomic_DNA"/>
</dbReference>
<sequence>MAPDSDPKPKDEITDYSQTQRIVLLIDLNPLLHLSNPSPFLTSLICSTKTLLSFPPLSSSLFSFKLFFSFLSPLLSSSKLYPFASDSSHSLSFNDSSTTLLSLSQTLSSFHAHNHQVFNSAPLSPLRASCLSASMRQLLHDYAWDSVVDDLVTVSSALLSIVNGGVCPPNVVHDFGGAEVAQFMKKVDKRICKSNLDLQHSNELIDSEGGPPPSNKVAKFGDGKRKSSSKKLHILQDLTWTAFCKMAIEHSELDLAEILFWMEILRSAVGASTGESIKQKFVKQICSLLETIQCNLEGGFFGDWSLDNYVGKLIKSRYGHTLGDVVHRIYMKMDLLLFADEDDCPNPSLNSEESNQSWREKLERDEPGECHRTNEPVSFEAEPLQLPPNACGSLQGIKQEEHARRLMKAQERRERSRRFSSFTSWMPDLHRVWAPKQRKLMKEKSDPLLKLSKRKEQRRVSHEMVRETPMTGNKRSCSRGCSSDDEDYQNSGSQSGGSVSKALFQDG</sequence>
<dbReference type="PANTHER" id="PTHR21556:SF2">
    <property type="entry name" value="TRESLIN"/>
    <property type="match status" value="1"/>
</dbReference>
<proteinExistence type="predicted"/>
<dbReference type="GO" id="GO:0003682">
    <property type="term" value="F:chromatin binding"/>
    <property type="evidence" value="ECO:0007669"/>
    <property type="project" value="TreeGrafter"/>
</dbReference>
<dbReference type="OrthoDB" id="1711851at2759"/>
<evidence type="ECO:0000256" key="1">
    <source>
        <dbReference type="SAM" id="MobiDB-lite"/>
    </source>
</evidence>
<feature type="compositionally biased region" description="Basic and acidic residues" evidence="1">
    <location>
        <begin position="358"/>
        <end position="374"/>
    </location>
</feature>
<accession>A0A6A1UX54</accession>
<gene>
    <name evidence="2" type="ORF">CJ030_MR7G015214</name>
</gene>
<dbReference type="AlphaFoldDB" id="A0A6A1UX54"/>
<dbReference type="InterPro" id="IPR026153">
    <property type="entry name" value="Treslin"/>
</dbReference>